<keyword evidence="3" id="KW-1185">Reference proteome</keyword>
<accession>A0A2H1JM55</accession>
<evidence type="ECO:0000313" key="2">
    <source>
        <dbReference type="EMBL" id="SMX88539.1"/>
    </source>
</evidence>
<dbReference type="AlphaFoldDB" id="A0A2H1JM55"/>
<organism evidence="2 3">
    <name type="scientific">Brevibacterium iodinum ATCC 49514</name>
    <dbReference type="NCBI Taxonomy" id="1255616"/>
    <lineage>
        <taxon>Bacteria</taxon>
        <taxon>Bacillati</taxon>
        <taxon>Actinomycetota</taxon>
        <taxon>Actinomycetes</taxon>
        <taxon>Micrococcales</taxon>
        <taxon>Brevibacteriaceae</taxon>
        <taxon>Brevibacterium</taxon>
    </lineage>
</organism>
<evidence type="ECO:0000313" key="3">
    <source>
        <dbReference type="Proteomes" id="UP000234382"/>
    </source>
</evidence>
<feature type="region of interest" description="Disordered" evidence="1">
    <location>
        <begin position="1"/>
        <end position="36"/>
    </location>
</feature>
<protein>
    <submittedName>
        <fullName evidence="2">Uncharacterized protein</fullName>
    </submittedName>
</protein>
<feature type="region of interest" description="Disordered" evidence="1">
    <location>
        <begin position="87"/>
        <end position="126"/>
    </location>
</feature>
<evidence type="ECO:0000256" key="1">
    <source>
        <dbReference type="SAM" id="MobiDB-lite"/>
    </source>
</evidence>
<gene>
    <name evidence="2" type="ORF">BI49514_02142</name>
</gene>
<name>A0A2H1JM55_9MICO</name>
<proteinExistence type="predicted"/>
<dbReference type="EMBL" id="FXYX01000015">
    <property type="protein sequence ID" value="SMX88539.1"/>
    <property type="molecule type" value="Genomic_DNA"/>
</dbReference>
<feature type="compositionally biased region" description="Basic residues" evidence="1">
    <location>
        <begin position="107"/>
        <end position="116"/>
    </location>
</feature>
<dbReference type="RefSeq" id="WP_244195058.1">
    <property type="nucleotide sequence ID" value="NZ_FXYX01000015.1"/>
</dbReference>
<reference evidence="3" key="1">
    <citation type="submission" date="2017-03" db="EMBL/GenBank/DDBJ databases">
        <authorList>
            <person name="Monnet C."/>
        </authorList>
    </citation>
    <scope>NUCLEOTIDE SEQUENCE [LARGE SCALE GENOMIC DNA]</scope>
    <source>
        <strain evidence="3">ATCC 49514</strain>
    </source>
</reference>
<sequence>MSDDLQTDAEPNLPGGVDAEVTVTGEDPAAEEGGATASVGALRVPSVEGRSQVRADDGEPISDEMASAAAVAAVVAIRQVAIAYAAQQASAEAESETRKGDRAGFRAPRRNVRKRLPQTWDQHLGR</sequence>
<feature type="compositionally biased region" description="Basic and acidic residues" evidence="1">
    <location>
        <begin position="95"/>
        <end position="104"/>
    </location>
</feature>
<dbReference type="Proteomes" id="UP000234382">
    <property type="component" value="Unassembled WGS sequence"/>
</dbReference>